<dbReference type="EMBL" id="NPIC01000007">
    <property type="protein sequence ID" value="RDL34663.1"/>
    <property type="molecule type" value="Genomic_DNA"/>
</dbReference>
<gene>
    <name evidence="12" type="ORF">BP5553_07791</name>
</gene>
<feature type="active site" description="Proton donor" evidence="8">
    <location>
        <position position="369"/>
    </location>
</feature>
<evidence type="ECO:0000256" key="4">
    <source>
        <dbReference type="ARBA" id="ARBA00022801"/>
    </source>
</evidence>
<accession>A0A370THI7</accession>
<sequence>MWLSACLLLSCICQVRAVWPAPQSFSSGNSVVWIRPDVHVIYNSGNVWWNPLLDNFLESQTEQVLDVQSSYSRGRRDSTSGQSIVHQGVARALSTLFKQNLVPWKLVPRNQLAEFEPAANSKKTYISTLTISQTGADNSSTFKPLAGQVDESYTVSIGTDGAAKISAVSAVGVLRAMETFIQLFYEHSSGAGAYSNLAPVLITDAPKFQHRGLNLDVSRNWFPVKDILRTIDAISMNKFNRFHIHMTDAQSWPMDIPALPELSAKGAYQTGLSYTPSDIQKIQTYANARGIEVIIEFDMPGHTTSIGLSHPDLIAAFNAKPWDTYCAEPPCGSLKLNSPAVDDFLEKLFDDVLPRVAPYSTYFHTGGDEVNVNTYLLDDTVKSNDTAVLGPLIQKLVDRNHAQIRAAGLTPIVWEEMLLHWNLTLGEDVVVQAWQSDENVAAITAKGHKALAGNYNYWYLDCGKGQWLNFDNGASFQKFFPFPDYCSPSKNWRLVYSYDPLGGVPEDQTHLVLGGEVHNWSEQTDPVNLDDMLWPRAGAAAEVLWSGRQDASGQNRSQITAAPRLAEMRERMVLRGISSGPVQMVHCTQHNATECAL</sequence>
<evidence type="ECO:0000256" key="7">
    <source>
        <dbReference type="PIRNR" id="PIRNR001093"/>
    </source>
</evidence>
<evidence type="ECO:0000313" key="12">
    <source>
        <dbReference type="EMBL" id="RDL34663.1"/>
    </source>
</evidence>
<dbReference type="InterPro" id="IPR017853">
    <property type="entry name" value="GH"/>
</dbReference>
<evidence type="ECO:0000256" key="6">
    <source>
        <dbReference type="ARBA" id="ARBA00023295"/>
    </source>
</evidence>
<dbReference type="Proteomes" id="UP000254866">
    <property type="component" value="Unassembled WGS sequence"/>
</dbReference>
<dbReference type="PRINTS" id="PR00738">
    <property type="entry name" value="GLHYDRLASE20"/>
</dbReference>
<dbReference type="GeneID" id="43600640"/>
<reference evidence="12 13" key="1">
    <citation type="journal article" date="2018" name="IMA Fungus">
        <title>IMA Genome-F 9: Draft genome sequence of Annulohypoxylon stygium, Aspergillus mulundensis, Berkeleyomyces basicola (syn. Thielaviopsis basicola), Ceratocystis smalleyi, two Cercospora beticola strains, Coleophoma cylindrospora, Fusarium fracticaudum, Phialophora cf. hyalina, and Morchella septimelata.</title>
        <authorList>
            <person name="Wingfield B.D."/>
            <person name="Bills G.F."/>
            <person name="Dong Y."/>
            <person name="Huang W."/>
            <person name="Nel W.J."/>
            <person name="Swalarsk-Parry B.S."/>
            <person name="Vaghefi N."/>
            <person name="Wilken P.M."/>
            <person name="An Z."/>
            <person name="de Beer Z.W."/>
            <person name="De Vos L."/>
            <person name="Chen L."/>
            <person name="Duong T.A."/>
            <person name="Gao Y."/>
            <person name="Hammerbacher A."/>
            <person name="Kikkert J.R."/>
            <person name="Li Y."/>
            <person name="Li H."/>
            <person name="Li K."/>
            <person name="Li Q."/>
            <person name="Liu X."/>
            <person name="Ma X."/>
            <person name="Naidoo K."/>
            <person name="Pethybridge S.J."/>
            <person name="Sun J."/>
            <person name="Steenkamp E.T."/>
            <person name="van der Nest M.A."/>
            <person name="van Wyk S."/>
            <person name="Wingfield M.J."/>
            <person name="Xiong C."/>
            <person name="Yue Q."/>
            <person name="Zhang X."/>
        </authorList>
    </citation>
    <scope>NUCLEOTIDE SEQUENCE [LARGE SCALE GENOMIC DNA]</scope>
    <source>
        <strain evidence="12 13">BP 5553</strain>
    </source>
</reference>
<feature type="chain" id="PRO_5016984886" description="Beta-hexosaminidase" evidence="9">
    <location>
        <begin position="18"/>
        <end position="597"/>
    </location>
</feature>
<dbReference type="PANTHER" id="PTHR22600">
    <property type="entry name" value="BETA-HEXOSAMINIDASE"/>
    <property type="match status" value="1"/>
</dbReference>
<dbReference type="PANTHER" id="PTHR22600:SF58">
    <property type="entry name" value="BETA-HEXOSAMINIDASE"/>
    <property type="match status" value="1"/>
</dbReference>
<dbReference type="Gene3D" id="3.20.20.80">
    <property type="entry name" value="Glycosidases"/>
    <property type="match status" value="1"/>
</dbReference>
<dbReference type="CDD" id="cd06562">
    <property type="entry name" value="GH20_HexA_HexB-like"/>
    <property type="match status" value="1"/>
</dbReference>
<dbReference type="AlphaFoldDB" id="A0A370THI7"/>
<evidence type="ECO:0000256" key="1">
    <source>
        <dbReference type="ARBA" id="ARBA00001231"/>
    </source>
</evidence>
<dbReference type="InterPro" id="IPR029018">
    <property type="entry name" value="Hex-like_dom2"/>
</dbReference>
<dbReference type="OrthoDB" id="428480at2759"/>
<dbReference type="GO" id="GO:0016231">
    <property type="term" value="F:beta-N-acetylglucosaminidase activity"/>
    <property type="evidence" value="ECO:0007669"/>
    <property type="project" value="TreeGrafter"/>
</dbReference>
<dbReference type="SUPFAM" id="SSF55545">
    <property type="entry name" value="beta-N-acetylhexosaminidase-like domain"/>
    <property type="match status" value="1"/>
</dbReference>
<dbReference type="InterPro" id="IPR029019">
    <property type="entry name" value="HEX_eukaryotic_N"/>
</dbReference>
<dbReference type="FunFam" id="3.20.20.80:FF:000063">
    <property type="entry name" value="Beta-hexosaminidase"/>
    <property type="match status" value="1"/>
</dbReference>
<protein>
    <recommendedName>
        <fullName evidence="7">Beta-hexosaminidase</fullName>
        <ecNumber evidence="7">3.2.1.52</ecNumber>
    </recommendedName>
</protein>
<evidence type="ECO:0000256" key="2">
    <source>
        <dbReference type="ARBA" id="ARBA00006285"/>
    </source>
</evidence>
<keyword evidence="3 9" id="KW-0732">Signal</keyword>
<dbReference type="STRING" id="2656787.A0A370THI7"/>
<keyword evidence="13" id="KW-1185">Reference proteome</keyword>
<dbReference type="GO" id="GO:0016020">
    <property type="term" value="C:membrane"/>
    <property type="evidence" value="ECO:0007669"/>
    <property type="project" value="TreeGrafter"/>
</dbReference>
<keyword evidence="4 7" id="KW-0378">Hydrolase</keyword>
<dbReference type="InterPro" id="IPR015883">
    <property type="entry name" value="Glyco_hydro_20_cat"/>
</dbReference>
<dbReference type="Gene3D" id="3.30.379.10">
    <property type="entry name" value="Chitobiase/beta-hexosaminidase domain 2-like"/>
    <property type="match status" value="1"/>
</dbReference>
<evidence type="ECO:0000256" key="5">
    <source>
        <dbReference type="ARBA" id="ARBA00023180"/>
    </source>
</evidence>
<name>A0A370THI7_9HELO</name>
<dbReference type="InterPro" id="IPR025705">
    <property type="entry name" value="Beta_hexosaminidase_sua/sub"/>
</dbReference>
<comment type="caution">
    <text evidence="12">The sequence shown here is derived from an EMBL/GenBank/DDBJ whole genome shotgun (WGS) entry which is preliminary data.</text>
</comment>
<dbReference type="GO" id="GO:0005975">
    <property type="term" value="P:carbohydrate metabolic process"/>
    <property type="evidence" value="ECO:0007669"/>
    <property type="project" value="InterPro"/>
</dbReference>
<comment type="similarity">
    <text evidence="2 7">Belongs to the glycosyl hydrolase 20 family.</text>
</comment>
<keyword evidence="5" id="KW-0325">Glycoprotein</keyword>
<feature type="domain" description="Beta-hexosaminidase eukaryotic type N-terminal" evidence="11">
    <location>
        <begin position="18"/>
        <end position="183"/>
    </location>
</feature>
<dbReference type="EC" id="3.2.1.52" evidence="7"/>
<dbReference type="SUPFAM" id="SSF51445">
    <property type="entry name" value="(Trans)glycosidases"/>
    <property type="match status" value="1"/>
</dbReference>
<feature type="signal peptide" evidence="9">
    <location>
        <begin position="1"/>
        <end position="17"/>
    </location>
</feature>
<evidence type="ECO:0000259" key="10">
    <source>
        <dbReference type="Pfam" id="PF00728"/>
    </source>
</evidence>
<dbReference type="Pfam" id="PF14845">
    <property type="entry name" value="Glycohydro_20b2"/>
    <property type="match status" value="1"/>
</dbReference>
<evidence type="ECO:0000256" key="3">
    <source>
        <dbReference type="ARBA" id="ARBA00022729"/>
    </source>
</evidence>
<evidence type="ECO:0000259" key="11">
    <source>
        <dbReference type="Pfam" id="PF14845"/>
    </source>
</evidence>
<evidence type="ECO:0000256" key="9">
    <source>
        <dbReference type="SAM" id="SignalP"/>
    </source>
</evidence>
<proteinExistence type="inferred from homology"/>
<evidence type="ECO:0000313" key="13">
    <source>
        <dbReference type="Proteomes" id="UP000254866"/>
    </source>
</evidence>
<dbReference type="GO" id="GO:0030203">
    <property type="term" value="P:glycosaminoglycan metabolic process"/>
    <property type="evidence" value="ECO:0007669"/>
    <property type="project" value="TreeGrafter"/>
</dbReference>
<dbReference type="PIRSF" id="PIRSF001093">
    <property type="entry name" value="B-hxosamndse_ab_euk"/>
    <property type="match status" value="1"/>
</dbReference>
<comment type="catalytic activity">
    <reaction evidence="1 7">
        <text>Hydrolysis of terminal non-reducing N-acetyl-D-hexosamine residues in N-acetyl-beta-D-hexosaminides.</text>
        <dbReference type="EC" id="3.2.1.52"/>
    </reaction>
</comment>
<evidence type="ECO:0000256" key="8">
    <source>
        <dbReference type="PIRSR" id="PIRSR001093-1"/>
    </source>
</evidence>
<keyword evidence="6 7" id="KW-0326">Glycosidase</keyword>
<feature type="domain" description="Glycoside hydrolase family 20 catalytic" evidence="10">
    <location>
        <begin position="208"/>
        <end position="547"/>
    </location>
</feature>
<organism evidence="12 13">
    <name type="scientific">Venustampulla echinocandica</name>
    <dbReference type="NCBI Taxonomy" id="2656787"/>
    <lineage>
        <taxon>Eukaryota</taxon>
        <taxon>Fungi</taxon>
        <taxon>Dikarya</taxon>
        <taxon>Ascomycota</taxon>
        <taxon>Pezizomycotina</taxon>
        <taxon>Leotiomycetes</taxon>
        <taxon>Helotiales</taxon>
        <taxon>Pleuroascaceae</taxon>
        <taxon>Venustampulla</taxon>
    </lineage>
</organism>
<dbReference type="RefSeq" id="XP_031867645.1">
    <property type="nucleotide sequence ID" value="XM_032016414.1"/>
</dbReference>
<dbReference type="Pfam" id="PF00728">
    <property type="entry name" value="Glyco_hydro_20"/>
    <property type="match status" value="1"/>
</dbReference>